<dbReference type="EMBL" id="VTWT01000004">
    <property type="protein sequence ID" value="KAA9339016.1"/>
    <property type="molecule type" value="Genomic_DNA"/>
</dbReference>
<proteinExistence type="predicted"/>
<dbReference type="Proteomes" id="UP000326570">
    <property type="component" value="Unassembled WGS sequence"/>
</dbReference>
<reference evidence="2 3" key="1">
    <citation type="submission" date="2019-09" db="EMBL/GenBank/DDBJ databases">
        <title>Genome sequence of Adhaeribacter sp. M2.</title>
        <authorList>
            <person name="Srinivasan S."/>
        </authorList>
    </citation>
    <scope>NUCLEOTIDE SEQUENCE [LARGE SCALE GENOMIC DNA]</scope>
    <source>
        <strain evidence="2 3">M2</strain>
    </source>
</reference>
<dbReference type="AlphaFoldDB" id="A0A5N1IZX8"/>
<keyword evidence="3" id="KW-1185">Reference proteome</keyword>
<evidence type="ECO:0000259" key="1">
    <source>
        <dbReference type="Pfam" id="PF07484"/>
    </source>
</evidence>
<comment type="caution">
    <text evidence="2">The sequence shown here is derived from an EMBL/GenBank/DDBJ whole genome shotgun (WGS) entry which is preliminary data.</text>
</comment>
<dbReference type="SUPFAM" id="SSF88874">
    <property type="entry name" value="Receptor-binding domain of short tail fibre protein gp12"/>
    <property type="match status" value="1"/>
</dbReference>
<accession>A0A5N1IZX8</accession>
<evidence type="ECO:0000313" key="3">
    <source>
        <dbReference type="Proteomes" id="UP000326570"/>
    </source>
</evidence>
<dbReference type="RefSeq" id="WP_150903650.1">
    <property type="nucleotide sequence ID" value="NZ_VTWT01000004.1"/>
</dbReference>
<name>A0A5N1IZX8_9BACT</name>
<gene>
    <name evidence="2" type="ORF">F0P94_09510</name>
</gene>
<dbReference type="InterPro" id="IPR011083">
    <property type="entry name" value="Phage_tail_collar_dom"/>
</dbReference>
<dbReference type="InterPro" id="IPR037053">
    <property type="entry name" value="Phage_tail_collar_dom_sf"/>
</dbReference>
<protein>
    <submittedName>
        <fullName evidence="2">Phage tail protein</fullName>
    </submittedName>
</protein>
<dbReference type="Pfam" id="PF07484">
    <property type="entry name" value="Collar"/>
    <property type="match status" value="1"/>
</dbReference>
<sequence>MDEYLAMIKIFAGNFAPRGYMLCQGQLLNISSNSALYSLLGTVYGGNGTTTFGLPDLRGRIPVGTGQGAGIHNVILGEVNGAEYVTITQAQMPAHNHPAQVSVAPPVNADSANTETPEGTYMAISNSQIYTDTPGQGQVGGSFPAQATIGIAGGSQPLPIRNPYLGMNYIICTMGLYPSRN</sequence>
<evidence type="ECO:0000313" key="2">
    <source>
        <dbReference type="EMBL" id="KAA9339016.1"/>
    </source>
</evidence>
<feature type="domain" description="Phage tail collar" evidence="1">
    <location>
        <begin position="7"/>
        <end position="62"/>
    </location>
</feature>
<organism evidence="2 3">
    <name type="scientific">Adhaeribacter soli</name>
    <dbReference type="NCBI Taxonomy" id="2607655"/>
    <lineage>
        <taxon>Bacteria</taxon>
        <taxon>Pseudomonadati</taxon>
        <taxon>Bacteroidota</taxon>
        <taxon>Cytophagia</taxon>
        <taxon>Cytophagales</taxon>
        <taxon>Hymenobacteraceae</taxon>
        <taxon>Adhaeribacter</taxon>
    </lineage>
</organism>
<dbReference type="Gene3D" id="3.90.1340.10">
    <property type="entry name" value="Phage tail collar domain"/>
    <property type="match status" value="1"/>
</dbReference>